<accession>A0A4R6U6D8</accession>
<name>A0A4R6U6D8_9BACI</name>
<proteinExistence type="inferred from homology"/>
<evidence type="ECO:0000259" key="3">
    <source>
        <dbReference type="Pfam" id="PF01557"/>
    </source>
</evidence>
<dbReference type="EMBL" id="SNYJ01000002">
    <property type="protein sequence ID" value="TDQ42080.1"/>
    <property type="molecule type" value="Genomic_DNA"/>
</dbReference>
<reference evidence="4 5" key="1">
    <citation type="submission" date="2019-03" db="EMBL/GenBank/DDBJ databases">
        <title>Genomic Encyclopedia of Type Strains, Phase IV (KMG-IV): sequencing the most valuable type-strain genomes for metagenomic binning, comparative biology and taxonomic classification.</title>
        <authorList>
            <person name="Goeker M."/>
        </authorList>
    </citation>
    <scope>NUCLEOTIDE SEQUENCE [LARGE SCALE GENOMIC DNA]</scope>
    <source>
        <strain evidence="4 5">DSM 28697</strain>
    </source>
</reference>
<keyword evidence="2" id="KW-0479">Metal-binding</keyword>
<dbReference type="InterPro" id="IPR011234">
    <property type="entry name" value="Fumarylacetoacetase-like_C"/>
</dbReference>
<dbReference type="PANTHER" id="PTHR11820">
    <property type="entry name" value="ACYLPYRUVASE"/>
    <property type="match status" value="1"/>
</dbReference>
<dbReference type="Proteomes" id="UP000295632">
    <property type="component" value="Unassembled WGS sequence"/>
</dbReference>
<comment type="similarity">
    <text evidence="1">Belongs to the FAH family.</text>
</comment>
<feature type="domain" description="Fumarylacetoacetase-like C-terminal" evidence="3">
    <location>
        <begin position="91"/>
        <end position="297"/>
    </location>
</feature>
<dbReference type="AlphaFoldDB" id="A0A4R6U6D8"/>
<dbReference type="GO" id="GO:0016853">
    <property type="term" value="F:isomerase activity"/>
    <property type="evidence" value="ECO:0007669"/>
    <property type="project" value="UniProtKB-ARBA"/>
</dbReference>
<evidence type="ECO:0000313" key="5">
    <source>
        <dbReference type="Proteomes" id="UP000295632"/>
    </source>
</evidence>
<evidence type="ECO:0000256" key="1">
    <source>
        <dbReference type="ARBA" id="ARBA00010211"/>
    </source>
</evidence>
<comment type="caution">
    <text evidence="4">The sequence shown here is derived from an EMBL/GenBank/DDBJ whole genome shotgun (WGS) entry which is preliminary data.</text>
</comment>
<dbReference type="GO" id="GO:0046872">
    <property type="term" value="F:metal ion binding"/>
    <property type="evidence" value="ECO:0007669"/>
    <property type="project" value="UniProtKB-KW"/>
</dbReference>
<dbReference type="Pfam" id="PF01557">
    <property type="entry name" value="FAA_hydrolase"/>
    <property type="match status" value="1"/>
</dbReference>
<dbReference type="FunFam" id="3.90.850.10:FF:000002">
    <property type="entry name" value="2-hydroxyhepta-2,4-diene-1,7-dioate isomerase"/>
    <property type="match status" value="1"/>
</dbReference>
<evidence type="ECO:0000313" key="4">
    <source>
        <dbReference type="EMBL" id="TDQ42080.1"/>
    </source>
</evidence>
<evidence type="ECO:0000256" key="2">
    <source>
        <dbReference type="ARBA" id="ARBA00022723"/>
    </source>
</evidence>
<dbReference type="PANTHER" id="PTHR11820:SF7">
    <property type="entry name" value="ACYLPYRUVASE FAHD1, MITOCHONDRIAL"/>
    <property type="match status" value="1"/>
</dbReference>
<dbReference type="GO" id="GO:0019752">
    <property type="term" value="P:carboxylic acid metabolic process"/>
    <property type="evidence" value="ECO:0007669"/>
    <property type="project" value="UniProtKB-ARBA"/>
</dbReference>
<dbReference type="OrthoDB" id="9805307at2"/>
<organism evidence="4 5">
    <name type="scientific">Aureibacillus halotolerans</name>
    <dbReference type="NCBI Taxonomy" id="1508390"/>
    <lineage>
        <taxon>Bacteria</taxon>
        <taxon>Bacillati</taxon>
        <taxon>Bacillota</taxon>
        <taxon>Bacilli</taxon>
        <taxon>Bacillales</taxon>
        <taxon>Bacillaceae</taxon>
        <taxon>Aureibacillus</taxon>
    </lineage>
</organism>
<dbReference type="Gene3D" id="3.90.850.10">
    <property type="entry name" value="Fumarylacetoacetase-like, C-terminal domain"/>
    <property type="match status" value="1"/>
</dbReference>
<dbReference type="GO" id="GO:0018773">
    <property type="term" value="F:acetylpyruvate hydrolase activity"/>
    <property type="evidence" value="ECO:0007669"/>
    <property type="project" value="TreeGrafter"/>
</dbReference>
<keyword evidence="5" id="KW-1185">Reference proteome</keyword>
<protein>
    <submittedName>
        <fullName evidence="4">2-keto-4-pentenoate hydratase/2-oxohepta-3-ene-1,7-dioic acid hydratase in catechol pathway</fullName>
    </submittedName>
</protein>
<dbReference type="RefSeq" id="WP_133578973.1">
    <property type="nucleotide sequence ID" value="NZ_SNYJ01000002.1"/>
</dbReference>
<dbReference type="SUPFAM" id="SSF56529">
    <property type="entry name" value="FAH"/>
    <property type="match status" value="1"/>
</dbReference>
<gene>
    <name evidence="4" type="ORF">EV213_102109</name>
</gene>
<dbReference type="InterPro" id="IPR036663">
    <property type="entry name" value="Fumarylacetoacetase_C_sf"/>
</dbReference>
<sequence>MKWMQGEIENTLFVGLVLENGKILDVGRGTYALLPESHLPMTMLQCLEEHENAIEVAEKLLSYDEQTLRFYTYAPEDVKWHAPIISPYKHVLCIGKNYAEHAKEMAVGATPPDAPVVFTKAPDAVIGPHDAIPSHKGTTSELDYEGELALVIGKGGRNIAKKDAFDHIFGYTIVNDVTARDLQKKHMQFYLGKSLDGTCPMGPYIVSKGAVTDIEKVTIKTTVNNEVRQQGVLSDLLFDIPTLIETLSEGRTLRPGDVIATGTPAGVGKAMKPPVFLKNGDVVTITVEGIGQLSNVVRDEV</sequence>